<dbReference type="Pfam" id="PF01344">
    <property type="entry name" value="Kelch_1"/>
    <property type="match status" value="1"/>
</dbReference>
<evidence type="ECO:0000313" key="2">
    <source>
        <dbReference type="Proteomes" id="UP000807306"/>
    </source>
</evidence>
<dbReference type="PANTHER" id="PTHR23244">
    <property type="entry name" value="KELCH REPEAT DOMAIN"/>
    <property type="match status" value="1"/>
</dbReference>
<sequence>MPDEGKWDELERFGPARTKAAATLARIGSVDSAKEAYGKIVEDVLGAAFDPLTATQDGAVNPTYSELSQAHKADLMACFVGLAKCEAKIGNRYKALLWLEEVQLIYLNTRWADKPKLYDWMGWFPEDVAIAIQYSCSCSIASDILLGLMNTGSAVYRRYGPAEFLPNSVTSKEPAIEKSILSTRTLANLLGLRHPDPARIVDQKLVDSSLQVLGSWTKLKIRKSTSGPGRRMSFSGFLWEGQLYIAGGRKDSLGPFYRDIWSLDLSKLDSWKALPEYPQPMSKTSAFLGWQLLPHLGHKKAYLFTGRSSVDFYDLRTQAWGTISTKFHHAGQSDTAAGINSGSTPWPYPKGQLTDSAQQLAGNKLYVFGGTHGTTSIGCNLFVVLDLKTRTWRRLSGSVMPTKDSDPSIPGPRKTPCSWVDPTNDTFYLIGGECDRMGAKYSGEIHGGDHGHGFNDFWSWKSGGDCWKRERWVGNIPCPRSEAACVYNPKVNKTILWGGYNPNMPTAFPDHGVSFSFSYFADTFVYDGTPNTSESQLDTTSPQRWRQVITSSFPTYRAQSMLFADPISGRTFLYGGFSNNDYVPSRVSAISRSFGDVWELRIDVPQGGFTADDGSSKVDFEAERRSARVGPWQRCFACGSAGEWKKCGGSCRGRVFFCDQECLREGWKEHKAAHGCKKV</sequence>
<proteinExistence type="predicted"/>
<dbReference type="AlphaFoldDB" id="A0A9P6JKX2"/>
<gene>
    <name evidence="1" type="ORF">CPB83DRAFT_861014</name>
</gene>
<dbReference type="InterPro" id="IPR006652">
    <property type="entry name" value="Kelch_1"/>
</dbReference>
<dbReference type="EMBL" id="MU157896">
    <property type="protein sequence ID" value="KAF9524626.1"/>
    <property type="molecule type" value="Genomic_DNA"/>
</dbReference>
<evidence type="ECO:0000313" key="1">
    <source>
        <dbReference type="EMBL" id="KAF9524626.1"/>
    </source>
</evidence>
<keyword evidence="2" id="KW-1185">Reference proteome</keyword>
<dbReference type="OrthoDB" id="432528at2759"/>
<dbReference type="SUPFAM" id="SSF117281">
    <property type="entry name" value="Kelch motif"/>
    <property type="match status" value="1"/>
</dbReference>
<accession>A0A9P6JKX2</accession>
<comment type="caution">
    <text evidence="1">The sequence shown here is derived from an EMBL/GenBank/DDBJ whole genome shotgun (WGS) entry which is preliminary data.</text>
</comment>
<dbReference type="Gene3D" id="2.120.10.80">
    <property type="entry name" value="Kelch-type beta propeller"/>
    <property type="match status" value="2"/>
</dbReference>
<dbReference type="Proteomes" id="UP000807306">
    <property type="component" value="Unassembled WGS sequence"/>
</dbReference>
<protein>
    <recommendedName>
        <fullName evidence="3">MYND-type domain-containing protein</fullName>
    </recommendedName>
</protein>
<name>A0A9P6JKX2_9AGAR</name>
<organism evidence="1 2">
    <name type="scientific">Crepidotus variabilis</name>
    <dbReference type="NCBI Taxonomy" id="179855"/>
    <lineage>
        <taxon>Eukaryota</taxon>
        <taxon>Fungi</taxon>
        <taxon>Dikarya</taxon>
        <taxon>Basidiomycota</taxon>
        <taxon>Agaricomycotina</taxon>
        <taxon>Agaricomycetes</taxon>
        <taxon>Agaricomycetidae</taxon>
        <taxon>Agaricales</taxon>
        <taxon>Agaricineae</taxon>
        <taxon>Crepidotaceae</taxon>
        <taxon>Crepidotus</taxon>
    </lineage>
</organism>
<reference evidence="1" key="1">
    <citation type="submission" date="2020-11" db="EMBL/GenBank/DDBJ databases">
        <authorList>
            <consortium name="DOE Joint Genome Institute"/>
            <person name="Ahrendt S."/>
            <person name="Riley R."/>
            <person name="Andreopoulos W."/>
            <person name="Labutti K."/>
            <person name="Pangilinan J."/>
            <person name="Ruiz-Duenas F.J."/>
            <person name="Barrasa J.M."/>
            <person name="Sanchez-Garcia M."/>
            <person name="Camarero S."/>
            <person name="Miyauchi S."/>
            <person name="Serrano A."/>
            <person name="Linde D."/>
            <person name="Babiker R."/>
            <person name="Drula E."/>
            <person name="Ayuso-Fernandez I."/>
            <person name="Pacheco R."/>
            <person name="Padilla G."/>
            <person name="Ferreira P."/>
            <person name="Barriuso J."/>
            <person name="Kellner H."/>
            <person name="Castanera R."/>
            <person name="Alfaro M."/>
            <person name="Ramirez L."/>
            <person name="Pisabarro A.G."/>
            <person name="Kuo A."/>
            <person name="Tritt A."/>
            <person name="Lipzen A."/>
            <person name="He G."/>
            <person name="Yan M."/>
            <person name="Ng V."/>
            <person name="Cullen D."/>
            <person name="Martin F."/>
            <person name="Rosso M.-N."/>
            <person name="Henrissat B."/>
            <person name="Hibbett D."/>
            <person name="Martinez A.T."/>
            <person name="Grigoriev I.V."/>
        </authorList>
    </citation>
    <scope>NUCLEOTIDE SEQUENCE</scope>
    <source>
        <strain evidence="1">CBS 506.95</strain>
    </source>
</reference>
<dbReference type="InterPro" id="IPR015915">
    <property type="entry name" value="Kelch-typ_b-propeller"/>
</dbReference>
<evidence type="ECO:0008006" key="3">
    <source>
        <dbReference type="Google" id="ProtNLM"/>
    </source>
</evidence>
<dbReference type="PANTHER" id="PTHR23244:SF499">
    <property type="entry name" value="KELCH REPEAT-CONTAINING PROTEIN"/>
    <property type="match status" value="1"/>
</dbReference>